<keyword evidence="2" id="KW-1185">Reference proteome</keyword>
<proteinExistence type="predicted"/>
<dbReference type="AlphaFoldDB" id="A0A8H4VIW4"/>
<gene>
    <name evidence="1" type="ORF">D9613_012227</name>
</gene>
<reference evidence="1 2" key="1">
    <citation type="submission" date="2019-12" db="EMBL/GenBank/DDBJ databases">
        <authorList>
            <person name="Floudas D."/>
            <person name="Bentzer J."/>
            <person name="Ahren D."/>
            <person name="Johansson T."/>
            <person name="Persson P."/>
            <person name="Tunlid A."/>
        </authorList>
    </citation>
    <scope>NUCLEOTIDE SEQUENCE [LARGE SCALE GENOMIC DNA]</scope>
    <source>
        <strain evidence="1 2">CBS 102.39</strain>
    </source>
</reference>
<sequence length="294" mass="33367">MVEVKQKCLDLSNAKGFTARFPLLDRPFLPVHTSFKEELPVTDKRSAVGRVICPIGYKKVPTGSGTWRALGFPRGSKGVFYYHKSVPEISSSIRFRICEDPTPSSFQAGQDLLLPSTDYGERLPWKIPLLSIATKKTHRAFQQTLLDEGLVDRSVLEALRRLESPNIARVKEPLYSIDQPFVVDLSQRIEVNFVTLKGHVGPMQFDVFGLERLYPFSGKVRMCFVLSPLPEHRHVPSLLLQCLEIITPMKRVCESDIIEAPVVEEYFQRSGRIWSYSLKGDNGKEIAEIFDIEV</sequence>
<evidence type="ECO:0000313" key="2">
    <source>
        <dbReference type="Proteomes" id="UP000521872"/>
    </source>
</evidence>
<evidence type="ECO:0000313" key="1">
    <source>
        <dbReference type="EMBL" id="KAF4609510.1"/>
    </source>
</evidence>
<protein>
    <submittedName>
        <fullName evidence="1">Uncharacterized protein</fullName>
    </submittedName>
</protein>
<dbReference type="EMBL" id="JAACJL010000061">
    <property type="protein sequence ID" value="KAF4609510.1"/>
    <property type="molecule type" value="Genomic_DNA"/>
</dbReference>
<accession>A0A8H4VIW4</accession>
<dbReference type="Proteomes" id="UP000521872">
    <property type="component" value="Unassembled WGS sequence"/>
</dbReference>
<comment type="caution">
    <text evidence="1">The sequence shown here is derived from an EMBL/GenBank/DDBJ whole genome shotgun (WGS) entry which is preliminary data.</text>
</comment>
<name>A0A8H4VIW4_9AGAR</name>
<organism evidence="1 2">
    <name type="scientific">Agrocybe pediades</name>
    <dbReference type="NCBI Taxonomy" id="84607"/>
    <lineage>
        <taxon>Eukaryota</taxon>
        <taxon>Fungi</taxon>
        <taxon>Dikarya</taxon>
        <taxon>Basidiomycota</taxon>
        <taxon>Agaricomycotina</taxon>
        <taxon>Agaricomycetes</taxon>
        <taxon>Agaricomycetidae</taxon>
        <taxon>Agaricales</taxon>
        <taxon>Agaricineae</taxon>
        <taxon>Strophariaceae</taxon>
        <taxon>Agrocybe</taxon>
    </lineage>
</organism>